<evidence type="ECO:0000313" key="3">
    <source>
        <dbReference type="Proteomes" id="UP001642482"/>
    </source>
</evidence>
<proteinExistence type="predicted"/>
<organism evidence="2 3">
    <name type="scientific">Sporothrix eucalyptigena</name>
    <dbReference type="NCBI Taxonomy" id="1812306"/>
    <lineage>
        <taxon>Eukaryota</taxon>
        <taxon>Fungi</taxon>
        <taxon>Dikarya</taxon>
        <taxon>Ascomycota</taxon>
        <taxon>Pezizomycotina</taxon>
        <taxon>Sordariomycetes</taxon>
        <taxon>Sordariomycetidae</taxon>
        <taxon>Ophiostomatales</taxon>
        <taxon>Ophiostomataceae</taxon>
        <taxon>Sporothrix</taxon>
    </lineage>
</organism>
<name>A0ABP0B1Q6_9PEZI</name>
<comment type="caution">
    <text evidence="2">The sequence shown here is derived from an EMBL/GenBank/DDBJ whole genome shotgun (WGS) entry which is preliminary data.</text>
</comment>
<feature type="compositionally biased region" description="Basic and acidic residues" evidence="1">
    <location>
        <begin position="256"/>
        <end position="294"/>
    </location>
</feature>
<sequence>MGTHVVVVSPARPAALLSYILAHCAHPTTLVICSNSSDFVQQSVDDDGSTEHESGRNTDVLHTASLLQVAVARHIRVAFVPTVAHLRGFLAAFDLAASRVPAPPAVLASGGSSGISTFPVNCGDRVLIVYDFVRLHRGTSEWSSQGLSASAAVLVEAGWRTGLDVLIVESSGSAEDGTSHSKDYTVLDEKTPVLSTTARKQLQRAGYPLRAERIKTVLARWFTFRQELVMEEEKKEKQDEEEEEEKVADVPELTPEEDHISQSGKEDQPDELPETREETTKDALEEVPETDTKVGDSITVAETAQKVEARPRKTFVKDSEDEDDDLSDNEIYPIDTTI</sequence>
<keyword evidence="3" id="KW-1185">Reference proteome</keyword>
<protein>
    <submittedName>
        <fullName evidence="2">Uncharacterized protein</fullName>
    </submittedName>
</protein>
<gene>
    <name evidence="2" type="ORF">SEUCBS140593_001856</name>
</gene>
<feature type="compositionally biased region" description="Basic and acidic residues" evidence="1">
    <location>
        <begin position="305"/>
        <end position="318"/>
    </location>
</feature>
<reference evidence="2 3" key="1">
    <citation type="submission" date="2024-01" db="EMBL/GenBank/DDBJ databases">
        <authorList>
            <person name="Allen C."/>
            <person name="Tagirdzhanova G."/>
        </authorList>
    </citation>
    <scope>NUCLEOTIDE SEQUENCE [LARGE SCALE GENOMIC DNA]</scope>
</reference>
<evidence type="ECO:0000256" key="1">
    <source>
        <dbReference type="SAM" id="MobiDB-lite"/>
    </source>
</evidence>
<feature type="region of interest" description="Disordered" evidence="1">
    <location>
        <begin position="232"/>
        <end position="338"/>
    </location>
</feature>
<evidence type="ECO:0000313" key="2">
    <source>
        <dbReference type="EMBL" id="CAK7213443.1"/>
    </source>
</evidence>
<accession>A0ABP0B1Q6</accession>
<dbReference type="EMBL" id="CAWUHD010000011">
    <property type="protein sequence ID" value="CAK7213443.1"/>
    <property type="molecule type" value="Genomic_DNA"/>
</dbReference>
<feature type="compositionally biased region" description="Acidic residues" evidence="1">
    <location>
        <begin position="319"/>
        <end position="328"/>
    </location>
</feature>
<dbReference type="Proteomes" id="UP001642482">
    <property type="component" value="Unassembled WGS sequence"/>
</dbReference>